<proteinExistence type="predicted"/>
<name>A0A1Y6D185_9GAMM</name>
<accession>A0A1Y6D185</accession>
<organism evidence="1 2">
    <name type="scientific">Methylomagnum ishizawai</name>
    <dbReference type="NCBI Taxonomy" id="1760988"/>
    <lineage>
        <taxon>Bacteria</taxon>
        <taxon>Pseudomonadati</taxon>
        <taxon>Pseudomonadota</taxon>
        <taxon>Gammaproteobacteria</taxon>
        <taxon>Methylococcales</taxon>
        <taxon>Methylococcaceae</taxon>
        <taxon>Methylomagnum</taxon>
    </lineage>
</organism>
<reference evidence="1 2" key="1">
    <citation type="submission" date="2016-12" db="EMBL/GenBank/DDBJ databases">
        <authorList>
            <person name="Song W.-J."/>
            <person name="Kurnit D.M."/>
        </authorList>
    </citation>
    <scope>NUCLEOTIDE SEQUENCE [LARGE SCALE GENOMIC DNA]</scope>
    <source>
        <strain evidence="1 2">175</strain>
    </source>
</reference>
<dbReference type="Proteomes" id="UP000192923">
    <property type="component" value="Unassembled WGS sequence"/>
</dbReference>
<evidence type="ECO:0000313" key="1">
    <source>
        <dbReference type="EMBL" id="SMF94603.1"/>
    </source>
</evidence>
<evidence type="ECO:0000313" key="2">
    <source>
        <dbReference type="Proteomes" id="UP000192923"/>
    </source>
</evidence>
<dbReference type="AlphaFoldDB" id="A0A1Y6D185"/>
<sequence>MTVYYTDRMVPVYTPGDGCAVVYPGRVAVSAAPAQDDEIRLVLIPAGTEVHRVVIKNPDLDSNGSPALAAKIGFAPADGTEGASGDDTQVKAAGAWAQAAATTTYELFPPVQVDVDSYLNIVVTTGPGTGATGTVYGKVEGRATGRP</sequence>
<gene>
    <name evidence="1" type="ORF">SAMN02949497_1924</name>
</gene>
<dbReference type="RefSeq" id="WP_085212114.1">
    <property type="nucleotide sequence ID" value="NZ_FXAM01000001.1"/>
</dbReference>
<dbReference type="STRING" id="1760988.SAMN02949497_1924"/>
<dbReference type="EMBL" id="FXAM01000001">
    <property type="protein sequence ID" value="SMF94603.1"/>
    <property type="molecule type" value="Genomic_DNA"/>
</dbReference>
<protein>
    <submittedName>
        <fullName evidence="1">Uncharacterized protein</fullName>
    </submittedName>
</protein>
<keyword evidence="2" id="KW-1185">Reference proteome</keyword>